<protein>
    <submittedName>
        <fullName evidence="2">Uncharacterized protein</fullName>
    </submittedName>
</protein>
<dbReference type="AlphaFoldDB" id="A0A0F9MXS1"/>
<accession>A0A0F9MXS1</accession>
<sequence>MALLKGDMKMAENEINSENVEEVEETVGEKLDGSIEGGCGECGNAAVLYEEYVTRKLREKAERQNKQ</sequence>
<organism evidence="2">
    <name type="scientific">marine sediment metagenome</name>
    <dbReference type="NCBI Taxonomy" id="412755"/>
    <lineage>
        <taxon>unclassified sequences</taxon>
        <taxon>metagenomes</taxon>
        <taxon>ecological metagenomes</taxon>
    </lineage>
</organism>
<evidence type="ECO:0000256" key="1">
    <source>
        <dbReference type="SAM" id="MobiDB-lite"/>
    </source>
</evidence>
<dbReference type="EMBL" id="LAZR01009200">
    <property type="protein sequence ID" value="KKM74072.1"/>
    <property type="molecule type" value="Genomic_DNA"/>
</dbReference>
<feature type="compositionally biased region" description="Basic and acidic residues" evidence="1">
    <location>
        <begin position="1"/>
        <end position="12"/>
    </location>
</feature>
<evidence type="ECO:0000313" key="2">
    <source>
        <dbReference type="EMBL" id="KKM74072.1"/>
    </source>
</evidence>
<feature type="region of interest" description="Disordered" evidence="1">
    <location>
        <begin position="1"/>
        <end position="26"/>
    </location>
</feature>
<name>A0A0F9MXS1_9ZZZZ</name>
<comment type="caution">
    <text evidence="2">The sequence shown here is derived from an EMBL/GenBank/DDBJ whole genome shotgun (WGS) entry which is preliminary data.</text>
</comment>
<proteinExistence type="predicted"/>
<reference evidence="2" key="1">
    <citation type="journal article" date="2015" name="Nature">
        <title>Complex archaea that bridge the gap between prokaryotes and eukaryotes.</title>
        <authorList>
            <person name="Spang A."/>
            <person name="Saw J.H."/>
            <person name="Jorgensen S.L."/>
            <person name="Zaremba-Niedzwiedzka K."/>
            <person name="Martijn J."/>
            <person name="Lind A.E."/>
            <person name="van Eijk R."/>
            <person name="Schleper C."/>
            <person name="Guy L."/>
            <person name="Ettema T.J."/>
        </authorList>
    </citation>
    <scope>NUCLEOTIDE SEQUENCE</scope>
</reference>
<gene>
    <name evidence="2" type="ORF">LCGC14_1404100</name>
</gene>